<evidence type="ECO:0000313" key="14">
    <source>
        <dbReference type="Proteomes" id="UP000606499"/>
    </source>
</evidence>
<evidence type="ECO:0000256" key="7">
    <source>
        <dbReference type="ARBA" id="ARBA00023136"/>
    </source>
</evidence>
<keyword evidence="7 10" id="KW-0472">Membrane</keyword>
<feature type="coiled-coil region" evidence="9">
    <location>
        <begin position="458"/>
        <end position="516"/>
    </location>
</feature>
<keyword evidence="14" id="KW-1185">Reference proteome</keyword>
<sequence length="536" mass="58129">MVKEKLQNNLNKVKSFFEGENKKKRIVTAAIIIVAVIIVSVIAAVVLNNRPYETLFTGLTTDEASAIVGKLEEYGAADYKIEGDTIKVPAAQEPDLKAKLLLDGYPKSGFGYDTYFNNISMMASDSDRDTVRNYELQDRMAAVIRCFEGVKDAVVNISEGSDQRYVLDSENATPATAAVFVTMQDGGALPENYVDAIGNLVARSVKGLEFGSITVTDSVGNSYMPGAENSTTSSASDLKLRLENQVNNRVRGEVMQALTPIYGPDNVRVSVTSTVDVSRRVQENTVYSSPEGAPEGEGIIGQREYDQELTRGNENTAGGVVGTQSNADIETYMESQDAVNGDETWIKNAGTEDYKVNSSTEQSEQNSGVVTDVMIAVTINQNAAGNVAAAQLTSHIARAAGIAPEVQADKINVLIAPFYTDTPTNTDSLPIGGLQLPKWAIYAIAGAVGLLLMLVILLLIIQRRRKKAKAALEELEQQAALAAAERAEREKRENLLDIQNEKSMELKQDIRKFTEENPEIAAQMIRVWLKGDGVNG</sequence>
<dbReference type="InterPro" id="IPR043427">
    <property type="entry name" value="YscJ/FliF"/>
</dbReference>
<dbReference type="InterPro" id="IPR045851">
    <property type="entry name" value="AMP-bd_C_sf"/>
</dbReference>
<keyword evidence="6 10" id="KW-1133">Transmembrane helix</keyword>
<dbReference type="Pfam" id="PF08345">
    <property type="entry name" value="YscJ_FliF_C"/>
    <property type="match status" value="1"/>
</dbReference>
<evidence type="ECO:0000256" key="9">
    <source>
        <dbReference type="SAM" id="Coils"/>
    </source>
</evidence>
<evidence type="ECO:0000256" key="2">
    <source>
        <dbReference type="ARBA" id="ARBA00004651"/>
    </source>
</evidence>
<proteinExistence type="inferred from homology"/>
<dbReference type="RefSeq" id="WP_054327082.1">
    <property type="nucleotide sequence ID" value="NZ_JACOPL010000005.1"/>
</dbReference>
<keyword evidence="9" id="KW-0175">Coiled coil</keyword>
<dbReference type="PANTHER" id="PTHR30046">
    <property type="entry name" value="FLAGELLAR M-RING PROTEIN"/>
    <property type="match status" value="1"/>
</dbReference>
<keyword evidence="13" id="KW-0969">Cilium</keyword>
<evidence type="ECO:0000256" key="4">
    <source>
        <dbReference type="ARBA" id="ARBA00022475"/>
    </source>
</evidence>
<feature type="domain" description="Flagellar M-ring C-terminal" evidence="12">
    <location>
        <begin position="258"/>
        <end position="418"/>
    </location>
</feature>
<comment type="subcellular location">
    <subcellularLocation>
        <location evidence="1">Bacterial flagellum basal body</location>
    </subcellularLocation>
    <subcellularLocation>
        <location evidence="2">Cell membrane</location>
        <topology evidence="2">Multi-pass membrane protein</topology>
    </subcellularLocation>
</comment>
<comment type="caution">
    <text evidence="13">The sequence shown here is derived from an EMBL/GenBank/DDBJ whole genome shotgun (WGS) entry which is preliminary data.</text>
</comment>
<evidence type="ECO:0000313" key="13">
    <source>
        <dbReference type="EMBL" id="MBC5725081.1"/>
    </source>
</evidence>
<evidence type="ECO:0000256" key="8">
    <source>
        <dbReference type="ARBA" id="ARBA00023143"/>
    </source>
</evidence>
<keyword evidence="8" id="KW-0975">Bacterial flagellum</keyword>
<dbReference type="PANTHER" id="PTHR30046:SF0">
    <property type="entry name" value="FLAGELLAR M-RING PROTEIN"/>
    <property type="match status" value="1"/>
</dbReference>
<dbReference type="InterPro" id="IPR006182">
    <property type="entry name" value="FliF_N_dom"/>
</dbReference>
<dbReference type="AlphaFoldDB" id="A0A923LTM2"/>
<keyword evidence="4" id="KW-1003">Cell membrane</keyword>
<dbReference type="NCBIfam" id="TIGR00206">
    <property type="entry name" value="fliF"/>
    <property type="match status" value="1"/>
</dbReference>
<dbReference type="PRINTS" id="PR01009">
    <property type="entry name" value="FLGMRINGFLIF"/>
</dbReference>
<evidence type="ECO:0000256" key="1">
    <source>
        <dbReference type="ARBA" id="ARBA00004117"/>
    </source>
</evidence>
<evidence type="ECO:0000256" key="5">
    <source>
        <dbReference type="ARBA" id="ARBA00022692"/>
    </source>
</evidence>
<dbReference type="EMBL" id="JACOPL010000005">
    <property type="protein sequence ID" value="MBC5725081.1"/>
    <property type="molecule type" value="Genomic_DNA"/>
</dbReference>
<accession>A0A923LTM2</accession>
<reference evidence="13" key="1">
    <citation type="submission" date="2020-08" db="EMBL/GenBank/DDBJ databases">
        <title>Genome public.</title>
        <authorList>
            <person name="Liu C."/>
            <person name="Sun Q."/>
        </authorList>
    </citation>
    <scope>NUCLEOTIDE SEQUENCE</scope>
    <source>
        <strain evidence="13">NSJ-28</strain>
    </source>
</reference>
<name>A0A923LTM2_9FIRM</name>
<keyword evidence="5 10" id="KW-0812">Transmembrane</keyword>
<dbReference type="InterPro" id="IPR000067">
    <property type="entry name" value="FlgMring_FliF"/>
</dbReference>
<organism evidence="13 14">
    <name type="scientific">Agathobaculum faecis</name>
    <dbReference type="NCBI Taxonomy" id="2763013"/>
    <lineage>
        <taxon>Bacteria</taxon>
        <taxon>Bacillati</taxon>
        <taxon>Bacillota</taxon>
        <taxon>Clostridia</taxon>
        <taxon>Eubacteriales</taxon>
        <taxon>Butyricicoccaceae</taxon>
        <taxon>Agathobaculum</taxon>
    </lineage>
</organism>
<evidence type="ECO:0000259" key="12">
    <source>
        <dbReference type="Pfam" id="PF08345"/>
    </source>
</evidence>
<feature type="transmembrane region" description="Helical" evidence="10">
    <location>
        <begin position="26"/>
        <end position="47"/>
    </location>
</feature>
<keyword evidence="13" id="KW-0282">Flagellum</keyword>
<dbReference type="GO" id="GO:0071973">
    <property type="term" value="P:bacterial-type flagellum-dependent cell motility"/>
    <property type="evidence" value="ECO:0007669"/>
    <property type="project" value="InterPro"/>
</dbReference>
<evidence type="ECO:0000256" key="10">
    <source>
        <dbReference type="SAM" id="Phobius"/>
    </source>
</evidence>
<dbReference type="Pfam" id="PF01514">
    <property type="entry name" value="YscJ_FliF"/>
    <property type="match status" value="1"/>
</dbReference>
<dbReference type="GO" id="GO:0003774">
    <property type="term" value="F:cytoskeletal motor activity"/>
    <property type="evidence" value="ECO:0007669"/>
    <property type="project" value="InterPro"/>
</dbReference>
<dbReference type="GO" id="GO:0005886">
    <property type="term" value="C:plasma membrane"/>
    <property type="evidence" value="ECO:0007669"/>
    <property type="project" value="UniProtKB-SubCell"/>
</dbReference>
<gene>
    <name evidence="13" type="primary">fliF</name>
    <name evidence="13" type="ORF">H8S45_06375</name>
</gene>
<evidence type="ECO:0000256" key="6">
    <source>
        <dbReference type="ARBA" id="ARBA00022989"/>
    </source>
</evidence>
<dbReference type="GO" id="GO:0009431">
    <property type="term" value="C:bacterial-type flagellum basal body, MS ring"/>
    <property type="evidence" value="ECO:0007669"/>
    <property type="project" value="InterPro"/>
</dbReference>
<evidence type="ECO:0000259" key="11">
    <source>
        <dbReference type="Pfam" id="PF01514"/>
    </source>
</evidence>
<comment type="similarity">
    <text evidence="3">Belongs to the FliF family.</text>
</comment>
<dbReference type="InterPro" id="IPR013556">
    <property type="entry name" value="Flag_M-ring_C"/>
</dbReference>
<keyword evidence="13" id="KW-0966">Cell projection</keyword>
<protein>
    <submittedName>
        <fullName evidence="13">Flagellar M-ring protein FliF</fullName>
    </submittedName>
</protein>
<feature type="domain" description="Flagellar M-ring N-terminal" evidence="11">
    <location>
        <begin position="49"/>
        <end position="222"/>
    </location>
</feature>
<dbReference type="Proteomes" id="UP000606499">
    <property type="component" value="Unassembled WGS sequence"/>
</dbReference>
<evidence type="ECO:0000256" key="3">
    <source>
        <dbReference type="ARBA" id="ARBA00007971"/>
    </source>
</evidence>
<feature type="transmembrane region" description="Helical" evidence="10">
    <location>
        <begin position="439"/>
        <end position="461"/>
    </location>
</feature>
<dbReference type="Gene3D" id="3.30.300.30">
    <property type="match status" value="1"/>
</dbReference>